<reference evidence="1" key="1">
    <citation type="submission" date="2018-02" db="EMBL/GenBank/DDBJ databases">
        <title>Rhizophora mucronata_Transcriptome.</title>
        <authorList>
            <person name="Meera S.P."/>
            <person name="Sreeshan A."/>
            <person name="Augustine A."/>
        </authorList>
    </citation>
    <scope>NUCLEOTIDE SEQUENCE</scope>
    <source>
        <tissue evidence="1">Leaf</tissue>
    </source>
</reference>
<organism evidence="1">
    <name type="scientific">Rhizophora mucronata</name>
    <name type="common">Asiatic mangrove</name>
    <dbReference type="NCBI Taxonomy" id="61149"/>
    <lineage>
        <taxon>Eukaryota</taxon>
        <taxon>Viridiplantae</taxon>
        <taxon>Streptophyta</taxon>
        <taxon>Embryophyta</taxon>
        <taxon>Tracheophyta</taxon>
        <taxon>Spermatophyta</taxon>
        <taxon>Magnoliopsida</taxon>
        <taxon>eudicotyledons</taxon>
        <taxon>Gunneridae</taxon>
        <taxon>Pentapetalae</taxon>
        <taxon>rosids</taxon>
        <taxon>fabids</taxon>
        <taxon>Malpighiales</taxon>
        <taxon>Rhizophoraceae</taxon>
        <taxon>Rhizophora</taxon>
    </lineage>
</organism>
<protein>
    <submittedName>
        <fullName evidence="1">Uncharacterized protein</fullName>
    </submittedName>
</protein>
<accession>A0A2P2P6Y6</accession>
<evidence type="ECO:0000313" key="1">
    <source>
        <dbReference type="EMBL" id="MBX50459.1"/>
    </source>
</evidence>
<sequence length="17" mass="2010">MQCQNIFYILCYGFIGP</sequence>
<dbReference type="AlphaFoldDB" id="A0A2P2P6Y6"/>
<name>A0A2P2P6Y6_RHIMU</name>
<dbReference type="EMBL" id="GGEC01069975">
    <property type="protein sequence ID" value="MBX50459.1"/>
    <property type="molecule type" value="Transcribed_RNA"/>
</dbReference>
<proteinExistence type="predicted"/>